<evidence type="ECO:0000313" key="3">
    <source>
        <dbReference type="Proteomes" id="UP001189429"/>
    </source>
</evidence>
<feature type="region of interest" description="Disordered" evidence="1">
    <location>
        <begin position="61"/>
        <end position="126"/>
    </location>
</feature>
<keyword evidence="3" id="KW-1185">Reference proteome</keyword>
<dbReference type="EMBL" id="CAUYUJ010021148">
    <property type="protein sequence ID" value="CAK0902986.1"/>
    <property type="molecule type" value="Genomic_DNA"/>
</dbReference>
<dbReference type="SUPFAM" id="SSF54928">
    <property type="entry name" value="RNA-binding domain, RBD"/>
    <property type="match status" value="1"/>
</dbReference>
<feature type="non-terminal residue" evidence="2">
    <location>
        <position position="1"/>
    </location>
</feature>
<feature type="region of interest" description="Disordered" evidence="1">
    <location>
        <begin position="1"/>
        <end position="47"/>
    </location>
</feature>
<comment type="caution">
    <text evidence="2">The sequence shown here is derived from an EMBL/GenBank/DDBJ whole genome shotgun (WGS) entry which is preliminary data.</text>
</comment>
<feature type="compositionally biased region" description="Low complexity" evidence="1">
    <location>
        <begin position="32"/>
        <end position="43"/>
    </location>
</feature>
<sequence length="286" mass="29989">RSRRELEGLLPEEPPHAASTCRDSGGSGAGLGSARTRSAAARDGTGEELALRVRNTFLEAYSIDERHPPGCQRATSEPPAKGPRPHPPLELRGGAGRRPRALQGRARPPGATARASPRAAARERGGLGCGAEGMLQQGSTLTSHVKILHGEDPQCVFVVRRLNALGFGSQDDILESHFGKIGRVVKMLVAHSNVSSGGAQGKVAPLGRRRPGSIGFVVMADPEIVERIVQLGRQQTIAGKCVLVEPFEAAASQAKGLRQTDGAEPSTKLHETIAAAALAVEDGLRS</sequence>
<evidence type="ECO:0000313" key="2">
    <source>
        <dbReference type="EMBL" id="CAK0902986.1"/>
    </source>
</evidence>
<organism evidence="2 3">
    <name type="scientific">Prorocentrum cordatum</name>
    <dbReference type="NCBI Taxonomy" id="2364126"/>
    <lineage>
        <taxon>Eukaryota</taxon>
        <taxon>Sar</taxon>
        <taxon>Alveolata</taxon>
        <taxon>Dinophyceae</taxon>
        <taxon>Prorocentrales</taxon>
        <taxon>Prorocentraceae</taxon>
        <taxon>Prorocentrum</taxon>
    </lineage>
</organism>
<dbReference type="InterPro" id="IPR035979">
    <property type="entry name" value="RBD_domain_sf"/>
</dbReference>
<dbReference type="InterPro" id="IPR012677">
    <property type="entry name" value="Nucleotide-bd_a/b_plait_sf"/>
</dbReference>
<accession>A0ABN9XX87</accession>
<evidence type="ECO:0008006" key="4">
    <source>
        <dbReference type="Google" id="ProtNLM"/>
    </source>
</evidence>
<dbReference type="Gene3D" id="3.30.70.330">
    <property type="match status" value="1"/>
</dbReference>
<dbReference type="Proteomes" id="UP001189429">
    <property type="component" value="Unassembled WGS sequence"/>
</dbReference>
<evidence type="ECO:0000256" key="1">
    <source>
        <dbReference type="SAM" id="MobiDB-lite"/>
    </source>
</evidence>
<gene>
    <name evidence="2" type="ORF">PCOR1329_LOCUS79424</name>
</gene>
<reference evidence="2" key="1">
    <citation type="submission" date="2023-10" db="EMBL/GenBank/DDBJ databases">
        <authorList>
            <person name="Chen Y."/>
            <person name="Shah S."/>
            <person name="Dougan E. K."/>
            <person name="Thang M."/>
            <person name="Chan C."/>
        </authorList>
    </citation>
    <scope>NUCLEOTIDE SEQUENCE [LARGE SCALE GENOMIC DNA]</scope>
</reference>
<protein>
    <recommendedName>
        <fullName evidence="4">RRM domain-containing protein</fullName>
    </recommendedName>
</protein>
<feature type="compositionally biased region" description="Low complexity" evidence="1">
    <location>
        <begin position="101"/>
        <end position="119"/>
    </location>
</feature>
<proteinExistence type="predicted"/>
<name>A0ABN9XX87_9DINO</name>